<gene>
    <name evidence="1" type="ORF">SAMN02927916_1851</name>
</gene>
<evidence type="ECO:0000313" key="1">
    <source>
        <dbReference type="EMBL" id="SCY31990.1"/>
    </source>
</evidence>
<reference evidence="1 2" key="1">
    <citation type="submission" date="2016-10" db="EMBL/GenBank/DDBJ databases">
        <authorList>
            <person name="Varghese N."/>
            <person name="Submissions S."/>
        </authorList>
    </citation>
    <scope>NUCLEOTIDE SEQUENCE [LARGE SCALE GENOMIC DNA]</scope>
    <source>
        <strain evidence="1 2">CGMCC 1.6859</strain>
    </source>
</reference>
<dbReference type="RefSeq" id="WP_008461936.1">
    <property type="nucleotide sequence ID" value="NZ_CP023642.1"/>
</dbReference>
<dbReference type="Proteomes" id="UP000199307">
    <property type="component" value="Unassembled WGS sequence"/>
</dbReference>
<protein>
    <recommendedName>
        <fullName evidence="3">DUF4347 domain-containing protein</fullName>
    </recommendedName>
</protein>
<keyword evidence="2" id="KW-1185">Reference proteome</keyword>
<comment type="caution">
    <text evidence="1">The sequence shown here is derived from an EMBL/GenBank/DDBJ whole genome shotgun (WGS) entry which is preliminary data.</text>
</comment>
<organism evidence="1 2">
    <name type="scientific">Flavobacterium anhuiense</name>
    <dbReference type="NCBI Taxonomy" id="459526"/>
    <lineage>
        <taxon>Bacteria</taxon>
        <taxon>Pseudomonadati</taxon>
        <taxon>Bacteroidota</taxon>
        <taxon>Flavobacteriia</taxon>
        <taxon>Flavobacteriales</taxon>
        <taxon>Flavobacteriaceae</taxon>
        <taxon>Flavobacterium</taxon>
    </lineage>
</organism>
<evidence type="ECO:0000313" key="2">
    <source>
        <dbReference type="Proteomes" id="UP000199307"/>
    </source>
</evidence>
<dbReference type="EMBL" id="FMVC01000002">
    <property type="protein sequence ID" value="SCY31990.1"/>
    <property type="molecule type" value="Genomic_DNA"/>
</dbReference>
<evidence type="ECO:0008006" key="3">
    <source>
        <dbReference type="Google" id="ProtNLM"/>
    </source>
</evidence>
<sequence length="291" mass="33647">MIIKNHTIELNDTSASEMARFRQIILNIWRQQIEDDRNAAEMEKFLKESPKYIKTINIEDLNDFQSKEVDPDKGKLTGSKNLVIFTAENGIDKNKMNQNSGAYDWIAVQNPDDAQNILKAYYGEKKRFVQNFVWRSHGETGAALLDVNPKIIFSDPNKVKALHYIKELLTDNANVVFTACSIVGESLQPGKRYHEQGRNALNKFSDFFVKGSQRNLFLNYTLSSATDETFNSFNFDVGLHKQNWAGFLWLTREGIKSNFYDVTINSSGGINIQKMKWFMDFSRYKKPLYKY</sequence>
<proteinExistence type="predicted"/>
<name>A0ABY0LLF0_9FLAO</name>
<accession>A0ABY0LLF0</accession>